<name>X0J7K2_FUSO5</name>
<keyword evidence="1" id="KW-1133">Transmembrane helix</keyword>
<dbReference type="HOGENOM" id="CLU_1594601_0_0_1"/>
<dbReference type="GeneID" id="42036034"/>
<reference evidence="2" key="1">
    <citation type="submission" date="2011-11" db="EMBL/GenBank/DDBJ databases">
        <title>The Genome Sequence of Fusarium oxysporum II5.</title>
        <authorList>
            <consortium name="The Broad Institute Genome Sequencing Platform"/>
            <person name="Ma L.-J."/>
            <person name="Gale L.R."/>
            <person name="Schwartz D.C."/>
            <person name="Zhou S."/>
            <person name="Corby-Kistler H."/>
            <person name="Young S.K."/>
            <person name="Zeng Q."/>
            <person name="Gargeya S."/>
            <person name="Fitzgerald M."/>
            <person name="Haas B."/>
            <person name="Abouelleil A."/>
            <person name="Alvarado L."/>
            <person name="Arachchi H.M."/>
            <person name="Berlin A."/>
            <person name="Brown A."/>
            <person name="Chapman S.B."/>
            <person name="Chen Z."/>
            <person name="Dunbar C."/>
            <person name="Freedman E."/>
            <person name="Gearin G."/>
            <person name="Goldberg J."/>
            <person name="Griggs A."/>
            <person name="Gujja S."/>
            <person name="Heiman D."/>
            <person name="Howarth C."/>
            <person name="Larson L."/>
            <person name="Lui A."/>
            <person name="MacDonald P.J.P."/>
            <person name="Montmayeur A."/>
            <person name="Murphy C."/>
            <person name="Neiman D."/>
            <person name="Pearson M."/>
            <person name="Priest M."/>
            <person name="Roberts A."/>
            <person name="Saif S."/>
            <person name="Shea T."/>
            <person name="Shenoy N."/>
            <person name="Sisk P."/>
            <person name="Stolte C."/>
            <person name="Sykes S."/>
            <person name="Wortman J."/>
            <person name="Nusbaum C."/>
            <person name="Birren B."/>
        </authorList>
    </citation>
    <scope>NUCLEOTIDE SEQUENCE [LARGE SCALE GENOMIC DNA]</scope>
    <source>
        <strain evidence="2">54006</strain>
    </source>
</reference>
<evidence type="ECO:0000256" key="1">
    <source>
        <dbReference type="SAM" id="Phobius"/>
    </source>
</evidence>
<protein>
    <submittedName>
        <fullName evidence="2">Uncharacterized protein</fullName>
    </submittedName>
</protein>
<dbReference type="AlphaFoldDB" id="X0J7K2"/>
<dbReference type="VEuPathDB" id="FungiDB:FOIG_10859"/>
<keyword evidence="1" id="KW-0812">Transmembrane</keyword>
<accession>X0J7K2</accession>
<dbReference type="EMBL" id="JH658289">
    <property type="protein sequence ID" value="EXL97198.1"/>
    <property type="molecule type" value="Genomic_DNA"/>
</dbReference>
<organism evidence="2">
    <name type="scientific">Fusarium odoratissimum (strain NRRL 54006)</name>
    <dbReference type="NCBI Taxonomy" id="1089451"/>
    <lineage>
        <taxon>Eukaryota</taxon>
        <taxon>Fungi</taxon>
        <taxon>Dikarya</taxon>
        <taxon>Ascomycota</taxon>
        <taxon>Pezizomycotina</taxon>
        <taxon>Sordariomycetes</taxon>
        <taxon>Hypocreomycetidae</taxon>
        <taxon>Hypocreales</taxon>
        <taxon>Nectriaceae</taxon>
        <taxon>Fusarium</taxon>
        <taxon>Fusarium oxysporum species complex</taxon>
        <taxon>Fusarium oxysporum f. sp. cubense (strain race 4)</taxon>
    </lineage>
</organism>
<proteinExistence type="predicted"/>
<evidence type="ECO:0000313" key="2">
    <source>
        <dbReference type="EMBL" id="EXL97198.1"/>
    </source>
</evidence>
<dbReference type="Proteomes" id="UP000030685">
    <property type="component" value="Unassembled WGS sequence"/>
</dbReference>
<reference evidence="2" key="2">
    <citation type="submission" date="2012-05" db="EMBL/GenBank/DDBJ databases">
        <title>The Genome Annotation of Fusarium oxysporum II5.</title>
        <authorList>
            <consortium name="The Broad Institute Genomics Platform"/>
            <person name="Ma L.-J."/>
            <person name="Corby-Kistler H."/>
            <person name="Broz K."/>
            <person name="Gale L.R."/>
            <person name="Jonkers W."/>
            <person name="O'Donnell K."/>
            <person name="Ploetz R."/>
            <person name="Steinberg C."/>
            <person name="Schwartz D.C."/>
            <person name="VanEtten H."/>
            <person name="Zhou S."/>
            <person name="Young S.K."/>
            <person name="Zeng Q."/>
            <person name="Gargeya S."/>
            <person name="Fitzgerald M."/>
            <person name="Abouelleil A."/>
            <person name="Alvarado L."/>
            <person name="Chapman S.B."/>
            <person name="Gainer-Dewar J."/>
            <person name="Goldberg J."/>
            <person name="Griggs A."/>
            <person name="Gujja S."/>
            <person name="Hansen M."/>
            <person name="Howarth C."/>
            <person name="Imamovic A."/>
            <person name="Ireland A."/>
            <person name="Larimer J."/>
            <person name="McCowan C."/>
            <person name="Murphy C."/>
            <person name="Pearson M."/>
            <person name="Poon T.W."/>
            <person name="Priest M."/>
            <person name="Roberts A."/>
            <person name="Saif S."/>
            <person name="Shea T."/>
            <person name="Sykes S."/>
            <person name="Wortman J."/>
            <person name="Nusbaum C."/>
            <person name="Birren B."/>
        </authorList>
    </citation>
    <scope>NUCLEOTIDE SEQUENCE</scope>
    <source>
        <strain evidence="2">54006</strain>
    </source>
</reference>
<sequence>MHALQQLLKQLLKPLAHNDYLLGRVLASATLGGSLSFSSLLLLLLLSPSPSPSPLPDWSLSWTSSSESPLGKSPEGNRVFGGDLRFSNPIDEPLSWVLGAWSPVGDVGIGRPEGICVAFEAASSASKGGLEGPSLSSLFELLGTLGCLFSARECIEAPCSWGAISYQAPRDK</sequence>
<feature type="transmembrane region" description="Helical" evidence="1">
    <location>
        <begin position="21"/>
        <end position="46"/>
    </location>
</feature>
<gene>
    <name evidence="2" type="ORF">FOIG_10859</name>
</gene>
<keyword evidence="1" id="KW-0472">Membrane</keyword>
<dbReference type="RefSeq" id="XP_031059288.1">
    <property type="nucleotide sequence ID" value="XM_031211355.1"/>
</dbReference>